<reference evidence="1 2" key="1">
    <citation type="submission" date="2023-01" db="EMBL/GenBank/DDBJ databases">
        <authorList>
            <person name="Whitehead M."/>
        </authorList>
    </citation>
    <scope>NUCLEOTIDE SEQUENCE [LARGE SCALE GENOMIC DNA]</scope>
</reference>
<evidence type="ECO:0000313" key="1">
    <source>
        <dbReference type="EMBL" id="CAI6360727.1"/>
    </source>
</evidence>
<dbReference type="Proteomes" id="UP001160148">
    <property type="component" value="Unassembled WGS sequence"/>
</dbReference>
<dbReference type="EMBL" id="CARXXK010000003">
    <property type="protein sequence ID" value="CAI6360727.1"/>
    <property type="molecule type" value="Genomic_DNA"/>
</dbReference>
<proteinExistence type="predicted"/>
<organism evidence="1 2">
    <name type="scientific">Macrosiphum euphorbiae</name>
    <name type="common">potato aphid</name>
    <dbReference type="NCBI Taxonomy" id="13131"/>
    <lineage>
        <taxon>Eukaryota</taxon>
        <taxon>Metazoa</taxon>
        <taxon>Ecdysozoa</taxon>
        <taxon>Arthropoda</taxon>
        <taxon>Hexapoda</taxon>
        <taxon>Insecta</taxon>
        <taxon>Pterygota</taxon>
        <taxon>Neoptera</taxon>
        <taxon>Paraneoptera</taxon>
        <taxon>Hemiptera</taxon>
        <taxon>Sternorrhyncha</taxon>
        <taxon>Aphidomorpha</taxon>
        <taxon>Aphidoidea</taxon>
        <taxon>Aphididae</taxon>
        <taxon>Macrosiphini</taxon>
        <taxon>Macrosiphum</taxon>
    </lineage>
</organism>
<keyword evidence="2" id="KW-1185">Reference proteome</keyword>
<protein>
    <submittedName>
        <fullName evidence="1">Uncharacterized protein</fullName>
    </submittedName>
</protein>
<gene>
    <name evidence="1" type="ORF">MEUPH1_LOCUS15994</name>
</gene>
<sequence>MKIKLGETSLFIFLCHDSATFVVLGKPRFRRSATDHISGGNIGGLRMVCFVGLPLKRIPDFPKTYGSSKYCDNCCSASVLNKGFNNVHPSTIFKQYSFVM</sequence>
<dbReference type="AlphaFoldDB" id="A0AAV0WXS6"/>
<name>A0AAV0WXS6_9HEMI</name>
<accession>A0AAV0WXS6</accession>
<evidence type="ECO:0000313" key="2">
    <source>
        <dbReference type="Proteomes" id="UP001160148"/>
    </source>
</evidence>
<comment type="caution">
    <text evidence="1">The sequence shown here is derived from an EMBL/GenBank/DDBJ whole genome shotgun (WGS) entry which is preliminary data.</text>
</comment>